<dbReference type="Pfam" id="PF01569">
    <property type="entry name" value="PAP2"/>
    <property type="match status" value="1"/>
</dbReference>
<feature type="domain" description="Phosphatidic acid phosphatase type 2/haloperoxidase" evidence="2">
    <location>
        <begin position="78"/>
        <end position="181"/>
    </location>
</feature>
<keyword evidence="1" id="KW-1133">Transmembrane helix</keyword>
<dbReference type="Proteomes" id="UP000243250">
    <property type="component" value="Unassembled WGS sequence"/>
</dbReference>
<dbReference type="PANTHER" id="PTHR14969:SF13">
    <property type="entry name" value="AT30094P"/>
    <property type="match status" value="1"/>
</dbReference>
<keyword evidence="1" id="KW-0812">Transmembrane</keyword>
<feature type="transmembrane region" description="Helical" evidence="1">
    <location>
        <begin position="39"/>
        <end position="65"/>
    </location>
</feature>
<dbReference type="EMBL" id="FOYS01000001">
    <property type="protein sequence ID" value="SFR33909.1"/>
    <property type="molecule type" value="Genomic_DNA"/>
</dbReference>
<feature type="transmembrane region" description="Helical" evidence="1">
    <location>
        <begin position="77"/>
        <end position="94"/>
    </location>
</feature>
<accession>A0A1I6FVE9</accession>
<evidence type="ECO:0000313" key="3">
    <source>
        <dbReference type="EMBL" id="SFR33909.1"/>
    </source>
</evidence>
<reference evidence="4" key="1">
    <citation type="submission" date="2016-10" db="EMBL/GenBank/DDBJ databases">
        <authorList>
            <person name="Varghese N."/>
            <person name="Submissions S."/>
        </authorList>
    </citation>
    <scope>NUCLEOTIDE SEQUENCE [LARGE SCALE GENOMIC DNA]</scope>
    <source>
        <strain evidence="4">CGMCC 1.8711</strain>
    </source>
</reference>
<protein>
    <submittedName>
        <fullName evidence="3">PAP2 superfamily protein</fullName>
    </submittedName>
</protein>
<keyword evidence="1" id="KW-0472">Membrane</keyword>
<dbReference type="SMART" id="SM00014">
    <property type="entry name" value="acidPPc"/>
    <property type="match status" value="1"/>
</dbReference>
<evidence type="ECO:0000256" key="1">
    <source>
        <dbReference type="SAM" id="Phobius"/>
    </source>
</evidence>
<dbReference type="InterPro" id="IPR036938">
    <property type="entry name" value="PAP2/HPO_sf"/>
</dbReference>
<feature type="transmembrane region" description="Helical" evidence="1">
    <location>
        <begin position="279"/>
        <end position="300"/>
    </location>
</feature>
<name>A0A1I6FVE9_9EURY</name>
<evidence type="ECO:0000259" key="2">
    <source>
        <dbReference type="SMART" id="SM00014"/>
    </source>
</evidence>
<feature type="transmembrane region" description="Helical" evidence="1">
    <location>
        <begin position="196"/>
        <end position="216"/>
    </location>
</feature>
<feature type="transmembrane region" description="Helical" evidence="1">
    <location>
        <begin position="139"/>
        <end position="158"/>
    </location>
</feature>
<feature type="transmembrane region" description="Helical" evidence="1">
    <location>
        <begin position="222"/>
        <end position="243"/>
    </location>
</feature>
<dbReference type="AlphaFoldDB" id="A0A1I6FVE9"/>
<dbReference type="SUPFAM" id="SSF48317">
    <property type="entry name" value="Acid phosphatase/Vanadium-dependent haloperoxidase"/>
    <property type="match status" value="1"/>
</dbReference>
<dbReference type="InterPro" id="IPR000326">
    <property type="entry name" value="PAP2/HPO"/>
</dbReference>
<gene>
    <name evidence="3" type="ORF">SAMN04488124_0377</name>
</gene>
<evidence type="ECO:0000313" key="4">
    <source>
        <dbReference type="Proteomes" id="UP000243250"/>
    </source>
</evidence>
<keyword evidence="4" id="KW-1185">Reference proteome</keyword>
<proteinExistence type="predicted"/>
<dbReference type="Gene3D" id="1.20.144.10">
    <property type="entry name" value="Phosphatidic acid phosphatase type 2/haloperoxidase"/>
    <property type="match status" value="1"/>
</dbReference>
<feature type="transmembrane region" description="Helical" evidence="1">
    <location>
        <begin position="164"/>
        <end position="184"/>
    </location>
</feature>
<organism evidence="3 4">
    <name type="scientific">Halogeometricum limi</name>
    <dbReference type="NCBI Taxonomy" id="555875"/>
    <lineage>
        <taxon>Archaea</taxon>
        <taxon>Methanobacteriati</taxon>
        <taxon>Methanobacteriota</taxon>
        <taxon>Stenosarchaea group</taxon>
        <taxon>Halobacteria</taxon>
        <taxon>Halobacteriales</taxon>
        <taxon>Haloferacaceae</taxon>
        <taxon>Halogeometricum</taxon>
    </lineage>
</organism>
<feature type="transmembrane region" description="Helical" evidence="1">
    <location>
        <begin position="255"/>
        <end position="273"/>
    </location>
</feature>
<sequence>MSLSHPAAVAPSPLVAPGGVPVASRGVGELLVAESLPDAAVSLFSLLTHLGDPWLCLFAISFAYVVGDRVGIARPSAAFVLALGLGAVGLTVGLKELFALPRPPMAAESGYGFPSGHALGTTVFWGGAALLLDVGRRRVRLGVAAAVVVLVALSRVVIRVHYLVDVVAGVAVGVLFLAAVFAVGPGLRRPSTPSDTAVVACFLLGGVLTSAAGVLDPIEREVLLGVGTAVAGAVTWSTLADAVHGARTGVSRRRLALGVVAFPAPLALMLVVAKLSPASLVVVAAGAVGGATLLGLPAAVSSLAD</sequence>
<dbReference type="PANTHER" id="PTHR14969">
    <property type="entry name" value="SPHINGOSINE-1-PHOSPHATE PHOSPHOHYDROLASE"/>
    <property type="match status" value="1"/>
</dbReference>
<feature type="transmembrane region" description="Helical" evidence="1">
    <location>
        <begin position="114"/>
        <end position="132"/>
    </location>
</feature>
<dbReference type="STRING" id="555875.SAMN04488124_0377"/>
<dbReference type="RefSeq" id="WP_089876237.1">
    <property type="nucleotide sequence ID" value="NZ_FOYS01000001.1"/>
</dbReference>
<dbReference type="OrthoDB" id="10182at2157"/>